<feature type="chain" id="PRO_5019852420" evidence="2">
    <location>
        <begin position="25"/>
        <end position="64"/>
    </location>
</feature>
<sequence>MRAVPAACCLLVVCLLFARGDVEATPTPEACTDTETAENCEAWEPYCGSNVHVQTHCKNTCQLC</sequence>
<dbReference type="AlphaFoldDB" id="A0A481SQ14"/>
<organism evidence="4">
    <name type="scientific">Colubraria reticulata</name>
    <dbReference type="NCBI Taxonomy" id="604273"/>
    <lineage>
        <taxon>Eukaryota</taxon>
        <taxon>Metazoa</taxon>
        <taxon>Spiralia</taxon>
        <taxon>Lophotrochozoa</taxon>
        <taxon>Mollusca</taxon>
        <taxon>Gastropoda</taxon>
        <taxon>Caenogastropoda</taxon>
        <taxon>Neogastropoda</taxon>
        <taxon>Buccinoidea</taxon>
        <taxon>Buccinidae</taxon>
        <taxon>Colubraria</taxon>
    </lineage>
</organism>
<accession>A0A481SQ14</accession>
<name>A0A481SQ14_9CAEN</name>
<evidence type="ECO:0000259" key="3">
    <source>
        <dbReference type="PROSITE" id="PS51670"/>
    </source>
</evidence>
<feature type="domain" description="ShKT" evidence="3">
    <location>
        <begin position="31"/>
        <end position="64"/>
    </location>
</feature>
<comment type="caution">
    <text evidence="1">Lacks conserved residue(s) required for the propagation of feature annotation.</text>
</comment>
<feature type="signal peptide" evidence="2">
    <location>
        <begin position="1"/>
        <end position="24"/>
    </location>
</feature>
<dbReference type="EMBL" id="MK387105">
    <property type="protein sequence ID" value="QBH70071.1"/>
    <property type="molecule type" value="mRNA"/>
</dbReference>
<evidence type="ECO:0000256" key="2">
    <source>
        <dbReference type="SAM" id="SignalP"/>
    </source>
</evidence>
<proteinExistence type="evidence at transcript level"/>
<evidence type="ECO:0000313" key="4">
    <source>
        <dbReference type="EMBL" id="QBH70071.1"/>
    </source>
</evidence>
<evidence type="ECO:0000256" key="1">
    <source>
        <dbReference type="PROSITE-ProRule" id="PRU01005"/>
    </source>
</evidence>
<dbReference type="InterPro" id="IPR003582">
    <property type="entry name" value="ShKT_dom"/>
</dbReference>
<protein>
    <submittedName>
        <fullName evidence="4">ShKL4</fullName>
    </submittedName>
</protein>
<keyword evidence="2" id="KW-0732">Signal</keyword>
<reference evidence="4" key="1">
    <citation type="journal article" date="2019" name="Toxins">
        <title>A Recurrent Motif: Diversity and Evolution of ShKT Domain Containing Proteins in the Vampire Snail Cumia reticulata.</title>
        <authorList>
            <person name="Gerdol M."/>
            <person name="Cervelli M."/>
            <person name="Mariottini P."/>
            <person name="Oliverio M."/>
            <person name="Dutertre S."/>
            <person name="Modica M.V."/>
        </authorList>
    </citation>
    <scope>NUCLEOTIDE SEQUENCE</scope>
</reference>
<dbReference type="PROSITE" id="PS51670">
    <property type="entry name" value="SHKT"/>
    <property type="match status" value="1"/>
</dbReference>